<evidence type="ECO:0000313" key="1">
    <source>
        <dbReference type="EMBL" id="TFB74327.1"/>
    </source>
</evidence>
<accession>A0A4R8UZZ7</accession>
<dbReference type="EMBL" id="SOEY01000012">
    <property type="protein sequence ID" value="TFB74327.1"/>
    <property type="molecule type" value="Genomic_DNA"/>
</dbReference>
<dbReference type="Proteomes" id="UP000298173">
    <property type="component" value="Unassembled WGS sequence"/>
</dbReference>
<sequence length="84" mass="9249">MCRSSDGCRHRAPLGTRGCWREPAASASVLALIEAKLAHETRRSALPAARLLRVRPIVRGWLAGDYSRFGLGLQDVLRDLVQPV</sequence>
<organism evidence="1 2">
    <name type="scientific">Cryobacterium glaciale</name>
    <dbReference type="NCBI Taxonomy" id="1259145"/>
    <lineage>
        <taxon>Bacteria</taxon>
        <taxon>Bacillati</taxon>
        <taxon>Actinomycetota</taxon>
        <taxon>Actinomycetes</taxon>
        <taxon>Micrococcales</taxon>
        <taxon>Microbacteriaceae</taxon>
        <taxon>Cryobacterium</taxon>
    </lineage>
</organism>
<comment type="caution">
    <text evidence="1">The sequence shown here is derived from an EMBL/GenBank/DDBJ whole genome shotgun (WGS) entry which is preliminary data.</text>
</comment>
<dbReference type="OrthoDB" id="9952320at2"/>
<name>A0A4R8UZZ7_9MICO</name>
<reference evidence="1 2" key="1">
    <citation type="submission" date="2019-03" db="EMBL/GenBank/DDBJ databases">
        <title>Genomics of glacier-inhabiting Cryobacterium strains.</title>
        <authorList>
            <person name="Liu Q."/>
            <person name="Xin Y.-H."/>
        </authorList>
    </citation>
    <scope>NUCLEOTIDE SEQUENCE [LARGE SCALE GENOMIC DNA]</scope>
    <source>
        <strain evidence="1 2">HLT2-23</strain>
    </source>
</reference>
<protein>
    <submittedName>
        <fullName evidence="1">Uncharacterized protein</fullName>
    </submittedName>
</protein>
<dbReference type="RefSeq" id="WP_134502262.1">
    <property type="nucleotide sequence ID" value="NZ_SOEY01000012.1"/>
</dbReference>
<dbReference type="AlphaFoldDB" id="A0A4R8UZZ7"/>
<evidence type="ECO:0000313" key="2">
    <source>
        <dbReference type="Proteomes" id="UP000298173"/>
    </source>
</evidence>
<proteinExistence type="predicted"/>
<gene>
    <name evidence="1" type="ORF">E3O06_06965</name>
</gene>
<keyword evidence="2" id="KW-1185">Reference proteome</keyword>